<sequence>MNNNRNDLVPMAIAALIAAAGVVAIFLMDFRTDGNSQGADGMITASVVSRAGAVATPSEPAPHVAAPQTMSARTP</sequence>
<organism evidence="3 4">
    <name type="scientific">Bradyrhizobium canariense</name>
    <dbReference type="NCBI Taxonomy" id="255045"/>
    <lineage>
        <taxon>Bacteria</taxon>
        <taxon>Pseudomonadati</taxon>
        <taxon>Pseudomonadota</taxon>
        <taxon>Alphaproteobacteria</taxon>
        <taxon>Hyphomicrobiales</taxon>
        <taxon>Nitrobacteraceae</taxon>
        <taxon>Bradyrhizobium</taxon>
    </lineage>
</organism>
<evidence type="ECO:0000313" key="4">
    <source>
        <dbReference type="Proteomes" id="UP000243904"/>
    </source>
</evidence>
<evidence type="ECO:0000256" key="2">
    <source>
        <dbReference type="SAM" id="Phobius"/>
    </source>
</evidence>
<keyword evidence="2" id="KW-0472">Membrane</keyword>
<evidence type="ECO:0000256" key="1">
    <source>
        <dbReference type="SAM" id="MobiDB-lite"/>
    </source>
</evidence>
<reference evidence="4" key="1">
    <citation type="submission" date="2016-10" db="EMBL/GenBank/DDBJ databases">
        <authorList>
            <person name="Varghese N."/>
            <person name="Submissions S."/>
        </authorList>
    </citation>
    <scope>NUCLEOTIDE SEQUENCE [LARGE SCALE GENOMIC DNA]</scope>
    <source>
        <strain evidence="4">GAS369</strain>
    </source>
</reference>
<name>A0A1H1NAJ0_9BRAD</name>
<feature type="region of interest" description="Disordered" evidence="1">
    <location>
        <begin position="54"/>
        <end position="75"/>
    </location>
</feature>
<dbReference type="EMBL" id="LT629750">
    <property type="protein sequence ID" value="SDR95765.1"/>
    <property type="molecule type" value="Genomic_DNA"/>
</dbReference>
<keyword evidence="2" id="KW-1133">Transmembrane helix</keyword>
<gene>
    <name evidence="3" type="ORF">SAMN05444158_0540</name>
</gene>
<keyword evidence="2" id="KW-0812">Transmembrane</keyword>
<protein>
    <submittedName>
        <fullName evidence="3">Uncharacterized protein</fullName>
    </submittedName>
</protein>
<evidence type="ECO:0000313" key="3">
    <source>
        <dbReference type="EMBL" id="SDR95765.1"/>
    </source>
</evidence>
<dbReference type="Proteomes" id="UP000243904">
    <property type="component" value="Chromosome I"/>
</dbReference>
<dbReference type="AlphaFoldDB" id="A0A1H1NAJ0"/>
<dbReference type="RefSeq" id="WP_146686216.1">
    <property type="nucleotide sequence ID" value="NZ_LT629750.1"/>
</dbReference>
<accession>A0A1H1NAJ0</accession>
<proteinExistence type="predicted"/>
<feature type="transmembrane region" description="Helical" evidence="2">
    <location>
        <begin position="12"/>
        <end position="30"/>
    </location>
</feature>
<keyword evidence="4" id="KW-1185">Reference proteome</keyword>